<dbReference type="InterPro" id="IPR003593">
    <property type="entry name" value="AAA+_ATPase"/>
</dbReference>
<dbReference type="PROSITE" id="PS50893">
    <property type="entry name" value="ABC_TRANSPORTER_2"/>
    <property type="match status" value="1"/>
</dbReference>
<keyword evidence="2 7" id="KW-0812">Transmembrane</keyword>
<keyword evidence="4" id="KW-0067">ATP-binding</keyword>
<dbReference type="Gene3D" id="1.20.1560.10">
    <property type="entry name" value="ABC transporter type 1, transmembrane domain"/>
    <property type="match status" value="1"/>
</dbReference>
<evidence type="ECO:0000313" key="10">
    <source>
        <dbReference type="EMBL" id="EHN12514.1"/>
    </source>
</evidence>
<dbReference type="InterPro" id="IPR003439">
    <property type="entry name" value="ABC_transporter-like_ATP-bd"/>
</dbReference>
<dbReference type="InterPro" id="IPR014223">
    <property type="entry name" value="ABC_CydC/D"/>
</dbReference>
<evidence type="ECO:0000256" key="6">
    <source>
        <dbReference type="ARBA" id="ARBA00023136"/>
    </source>
</evidence>
<keyword evidence="3" id="KW-0547">Nucleotide-binding</keyword>
<evidence type="ECO:0000259" key="8">
    <source>
        <dbReference type="PROSITE" id="PS50893"/>
    </source>
</evidence>
<feature type="transmembrane region" description="Helical" evidence="7">
    <location>
        <begin position="31"/>
        <end position="57"/>
    </location>
</feature>
<evidence type="ECO:0000256" key="7">
    <source>
        <dbReference type="SAM" id="Phobius"/>
    </source>
</evidence>
<dbReference type="RefSeq" id="WP_007570599.1">
    <property type="nucleotide sequence ID" value="NZ_AGUD01000019.1"/>
</dbReference>
<keyword evidence="6 7" id="KW-0472">Membrane</keyword>
<dbReference type="GO" id="GO:0034775">
    <property type="term" value="P:glutathione transmembrane transport"/>
    <property type="evidence" value="ECO:0007669"/>
    <property type="project" value="InterPro"/>
</dbReference>
<dbReference type="Proteomes" id="UP000005143">
    <property type="component" value="Unassembled WGS sequence"/>
</dbReference>
<dbReference type="InterPro" id="IPR036640">
    <property type="entry name" value="ABC1_TM_sf"/>
</dbReference>
<dbReference type="EMBL" id="AGUD01000019">
    <property type="protein sequence ID" value="EHN12514.1"/>
    <property type="molecule type" value="Genomic_DNA"/>
</dbReference>
<dbReference type="NCBIfam" id="TIGR02868">
    <property type="entry name" value="CydC"/>
    <property type="match status" value="1"/>
</dbReference>
<feature type="domain" description="ABC transmembrane type-1" evidence="9">
    <location>
        <begin position="32"/>
        <end position="312"/>
    </location>
</feature>
<comment type="caution">
    <text evidence="10">The sequence shown here is derived from an EMBL/GenBank/DDBJ whole genome shotgun (WGS) entry which is preliminary data.</text>
</comment>
<dbReference type="GO" id="GO:0016887">
    <property type="term" value="F:ATP hydrolysis activity"/>
    <property type="evidence" value="ECO:0007669"/>
    <property type="project" value="InterPro"/>
</dbReference>
<gene>
    <name evidence="10" type="ORF">PAI11_05370</name>
</gene>
<dbReference type="AlphaFoldDB" id="H0E175"/>
<sequence length="559" mass="57018">MSAADATSARGAVGLVGRALRLATPGERRRIAVAAGLGTLAGASGTALLALSGYLIARAAEQPPVLSLTVAIVCVRALGLVRAVARYGERLVGHDAVLGTLARLRASVFAGLADRVPGDRGSAELLDRTVADVDRVQDAFLRSIAPLTAAAAVAVGAIVVALLLLPSAALALIATTLVVGVLLPALAQSIGRDAARARGVRRSALVRELTATLDAAEELVMAGAGEHHRQVVAEHGAALSRVEDREARLTALVAAGTSLASGLGVVAVLALALAAAADGQLAPTVTSLLALLALGTGEVLGAVPAAARELHGTADAVLRVEQLVAERPPGRDASAPSDAAVRLRDLRVRRGGRVVLDGLDLDLAVGERVALVGPSGVGKSTIGELLVGFLPAHEIDGEATIGGVDLRTVDGGALRRLVLHVPQDPYLFDASLRANLALARPDADDRELLAALWAVGAEPWFLALRDGLDTPLGERGAHCSGGERQRIGLARAILARGHGLVVLDEPASHLPADEAATVLRAVLDADPRRSALLIAHRPEEAALAARTVGVHGPATLSPR</sequence>
<keyword evidence="11" id="KW-1185">Reference proteome</keyword>
<dbReference type="GO" id="GO:0140359">
    <property type="term" value="F:ABC-type transporter activity"/>
    <property type="evidence" value="ECO:0007669"/>
    <property type="project" value="InterPro"/>
</dbReference>
<dbReference type="Gene3D" id="3.40.50.300">
    <property type="entry name" value="P-loop containing nucleotide triphosphate hydrolases"/>
    <property type="match status" value="1"/>
</dbReference>
<feature type="transmembrane region" description="Helical" evidence="7">
    <location>
        <begin position="171"/>
        <end position="191"/>
    </location>
</feature>
<reference evidence="10 11" key="1">
    <citation type="journal article" date="2013" name="Biodegradation">
        <title>Quantitative proteomic analysis of ibuprofen-degrading Patulibacter sp. strain I11.</title>
        <authorList>
            <person name="Almeida B."/>
            <person name="Kjeldal H."/>
            <person name="Lolas I."/>
            <person name="Knudsen A.D."/>
            <person name="Carvalho G."/>
            <person name="Nielsen K.L."/>
            <person name="Barreto Crespo M.T."/>
            <person name="Stensballe A."/>
            <person name="Nielsen J.L."/>
        </authorList>
    </citation>
    <scope>NUCLEOTIDE SEQUENCE [LARGE SCALE GENOMIC DNA]</scope>
    <source>
        <strain evidence="10 11">I11</strain>
    </source>
</reference>
<dbReference type="Pfam" id="PF00005">
    <property type="entry name" value="ABC_tran"/>
    <property type="match status" value="1"/>
</dbReference>
<dbReference type="InterPro" id="IPR027417">
    <property type="entry name" value="P-loop_NTPase"/>
</dbReference>
<feature type="transmembrane region" description="Helical" evidence="7">
    <location>
        <begin position="63"/>
        <end position="81"/>
    </location>
</feature>
<dbReference type="OrthoDB" id="9806127at2"/>
<dbReference type="GO" id="GO:0005886">
    <property type="term" value="C:plasma membrane"/>
    <property type="evidence" value="ECO:0007669"/>
    <property type="project" value="UniProtKB-SubCell"/>
</dbReference>
<evidence type="ECO:0000256" key="4">
    <source>
        <dbReference type="ARBA" id="ARBA00022840"/>
    </source>
</evidence>
<feature type="domain" description="ABC transporter" evidence="8">
    <location>
        <begin position="341"/>
        <end position="554"/>
    </location>
</feature>
<dbReference type="PROSITE" id="PS00211">
    <property type="entry name" value="ABC_TRANSPORTER_1"/>
    <property type="match status" value="1"/>
</dbReference>
<dbReference type="SMART" id="SM00382">
    <property type="entry name" value="AAA"/>
    <property type="match status" value="1"/>
</dbReference>
<dbReference type="GO" id="GO:0045454">
    <property type="term" value="P:cell redox homeostasis"/>
    <property type="evidence" value="ECO:0007669"/>
    <property type="project" value="InterPro"/>
</dbReference>
<dbReference type="GO" id="GO:0005524">
    <property type="term" value="F:ATP binding"/>
    <property type="evidence" value="ECO:0007669"/>
    <property type="project" value="UniProtKB-KW"/>
</dbReference>
<dbReference type="PANTHER" id="PTHR24221:SF654">
    <property type="entry name" value="ATP-BINDING CASSETTE SUB-FAMILY B MEMBER 6"/>
    <property type="match status" value="1"/>
</dbReference>
<feature type="transmembrane region" description="Helical" evidence="7">
    <location>
        <begin position="144"/>
        <end position="165"/>
    </location>
</feature>
<proteinExistence type="predicted"/>
<dbReference type="SUPFAM" id="SSF90123">
    <property type="entry name" value="ABC transporter transmembrane region"/>
    <property type="match status" value="1"/>
</dbReference>
<organism evidence="10 11">
    <name type="scientific">Patulibacter medicamentivorans</name>
    <dbReference type="NCBI Taxonomy" id="1097667"/>
    <lineage>
        <taxon>Bacteria</taxon>
        <taxon>Bacillati</taxon>
        <taxon>Actinomycetota</taxon>
        <taxon>Thermoleophilia</taxon>
        <taxon>Solirubrobacterales</taxon>
        <taxon>Patulibacteraceae</taxon>
        <taxon>Patulibacter</taxon>
    </lineage>
</organism>
<dbReference type="InterPro" id="IPR017871">
    <property type="entry name" value="ABC_transporter-like_CS"/>
</dbReference>
<comment type="subcellular location">
    <subcellularLocation>
        <location evidence="1">Cell membrane</location>
        <topology evidence="1">Multi-pass membrane protein</topology>
    </subcellularLocation>
</comment>
<evidence type="ECO:0000256" key="2">
    <source>
        <dbReference type="ARBA" id="ARBA00022692"/>
    </source>
</evidence>
<accession>H0E175</accession>
<evidence type="ECO:0000259" key="9">
    <source>
        <dbReference type="PROSITE" id="PS50929"/>
    </source>
</evidence>
<dbReference type="GO" id="GO:0034040">
    <property type="term" value="F:ATPase-coupled lipid transmembrane transporter activity"/>
    <property type="evidence" value="ECO:0007669"/>
    <property type="project" value="TreeGrafter"/>
</dbReference>
<keyword evidence="5 7" id="KW-1133">Transmembrane helix</keyword>
<dbReference type="PANTHER" id="PTHR24221">
    <property type="entry name" value="ATP-BINDING CASSETTE SUB-FAMILY B"/>
    <property type="match status" value="1"/>
</dbReference>
<dbReference type="InterPro" id="IPR011527">
    <property type="entry name" value="ABC1_TM_dom"/>
</dbReference>
<dbReference type="PROSITE" id="PS50929">
    <property type="entry name" value="ABC_TM1F"/>
    <property type="match status" value="1"/>
</dbReference>
<protein>
    <submittedName>
        <fullName evidence="10">ABC transporter transmembrane region type 1</fullName>
    </submittedName>
</protein>
<evidence type="ECO:0000313" key="11">
    <source>
        <dbReference type="Proteomes" id="UP000005143"/>
    </source>
</evidence>
<dbReference type="SUPFAM" id="SSF52540">
    <property type="entry name" value="P-loop containing nucleoside triphosphate hydrolases"/>
    <property type="match status" value="1"/>
</dbReference>
<dbReference type="InterPro" id="IPR039421">
    <property type="entry name" value="Type_1_exporter"/>
</dbReference>
<name>H0E175_9ACTN</name>
<evidence type="ECO:0000256" key="1">
    <source>
        <dbReference type="ARBA" id="ARBA00004651"/>
    </source>
</evidence>
<evidence type="ECO:0000256" key="5">
    <source>
        <dbReference type="ARBA" id="ARBA00022989"/>
    </source>
</evidence>
<evidence type="ECO:0000256" key="3">
    <source>
        <dbReference type="ARBA" id="ARBA00022741"/>
    </source>
</evidence>
<feature type="transmembrane region" description="Helical" evidence="7">
    <location>
        <begin position="249"/>
        <end position="275"/>
    </location>
</feature>